<comment type="caution">
    <text evidence="2">The sequence shown here is derived from an EMBL/GenBank/DDBJ whole genome shotgun (WGS) entry which is preliminary data.</text>
</comment>
<evidence type="ECO:0000313" key="2">
    <source>
        <dbReference type="EMBL" id="GES20412.1"/>
    </source>
</evidence>
<keyword evidence="1" id="KW-0472">Membrane</keyword>
<dbReference type="RefSeq" id="WP_155345449.1">
    <property type="nucleotide sequence ID" value="NZ_BLAF01000016.1"/>
</dbReference>
<organism evidence="2 3">
    <name type="scientific">Acrocarpospora pleiomorpha</name>
    <dbReference type="NCBI Taxonomy" id="90975"/>
    <lineage>
        <taxon>Bacteria</taxon>
        <taxon>Bacillati</taxon>
        <taxon>Actinomycetota</taxon>
        <taxon>Actinomycetes</taxon>
        <taxon>Streptosporangiales</taxon>
        <taxon>Streptosporangiaceae</taxon>
        <taxon>Acrocarpospora</taxon>
    </lineage>
</organism>
<dbReference type="AlphaFoldDB" id="A0A5M3XI26"/>
<keyword evidence="3" id="KW-1185">Reference proteome</keyword>
<dbReference type="EMBL" id="BLAF01000016">
    <property type="protein sequence ID" value="GES20412.1"/>
    <property type="molecule type" value="Genomic_DNA"/>
</dbReference>
<sequence length="173" mass="18447">MRGLRSALVALNTTVIAVAAHRAHGTSPPLLALVPVVLAAWGVAYVLAGRRVTRWELLALLGAAQFGIHGLSVYLAEPGHHDPGHHGIGDASSPMVLTHAAATVLTALLLEHGERMWWGLLSLLDVRYRTVHARDLPPPVRRPVPIASRTVPTLTRLCAGPVGTRAPPLLTRI</sequence>
<name>A0A5M3XI26_9ACTN</name>
<accession>A0A5M3XI26</accession>
<reference evidence="2 3" key="1">
    <citation type="submission" date="2019-10" db="EMBL/GenBank/DDBJ databases">
        <title>Whole genome shotgun sequence of Acrocarpospora pleiomorpha NBRC 16267.</title>
        <authorList>
            <person name="Ichikawa N."/>
            <person name="Kimura A."/>
            <person name="Kitahashi Y."/>
            <person name="Komaki H."/>
            <person name="Oguchi A."/>
        </authorList>
    </citation>
    <scope>NUCLEOTIDE SEQUENCE [LARGE SCALE GENOMIC DNA]</scope>
    <source>
        <strain evidence="2 3">NBRC 16267</strain>
    </source>
</reference>
<dbReference type="Proteomes" id="UP000377595">
    <property type="component" value="Unassembled WGS sequence"/>
</dbReference>
<keyword evidence="1" id="KW-1133">Transmembrane helix</keyword>
<dbReference type="OrthoDB" id="5125396at2"/>
<feature type="transmembrane region" description="Helical" evidence="1">
    <location>
        <begin position="30"/>
        <end position="48"/>
    </location>
</feature>
<evidence type="ECO:0000256" key="1">
    <source>
        <dbReference type="SAM" id="Phobius"/>
    </source>
</evidence>
<keyword evidence="1" id="KW-0812">Transmembrane</keyword>
<evidence type="ECO:0000313" key="3">
    <source>
        <dbReference type="Proteomes" id="UP000377595"/>
    </source>
</evidence>
<gene>
    <name evidence="2" type="ORF">Aple_033080</name>
</gene>
<proteinExistence type="predicted"/>
<protein>
    <submittedName>
        <fullName evidence="2">Uncharacterized protein</fullName>
    </submittedName>
</protein>